<feature type="compositionally biased region" description="Basic and acidic residues" evidence="1">
    <location>
        <begin position="135"/>
        <end position="153"/>
    </location>
</feature>
<dbReference type="AlphaFoldDB" id="A0A6G1GB35"/>
<gene>
    <name evidence="2 4" type="ORF">P152DRAFT_246572</name>
</gene>
<name>A0A6G1GB35_9PEZI</name>
<feature type="region of interest" description="Disordered" evidence="1">
    <location>
        <begin position="1"/>
        <end position="49"/>
    </location>
</feature>
<feature type="compositionally biased region" description="Low complexity" evidence="1">
    <location>
        <begin position="194"/>
        <end position="230"/>
    </location>
</feature>
<reference evidence="4" key="3">
    <citation type="submission" date="2025-04" db="UniProtKB">
        <authorList>
            <consortium name="RefSeq"/>
        </authorList>
    </citation>
    <scope>IDENTIFICATION</scope>
    <source>
        <strain evidence="4">CBS 781.70</strain>
    </source>
</reference>
<feature type="region of interest" description="Disordered" evidence="1">
    <location>
        <begin position="122"/>
        <end position="230"/>
    </location>
</feature>
<evidence type="ECO:0000313" key="2">
    <source>
        <dbReference type="EMBL" id="KAF1815120.1"/>
    </source>
</evidence>
<organism evidence="2">
    <name type="scientific">Eremomyces bilateralis CBS 781.70</name>
    <dbReference type="NCBI Taxonomy" id="1392243"/>
    <lineage>
        <taxon>Eukaryota</taxon>
        <taxon>Fungi</taxon>
        <taxon>Dikarya</taxon>
        <taxon>Ascomycota</taxon>
        <taxon>Pezizomycotina</taxon>
        <taxon>Dothideomycetes</taxon>
        <taxon>Dothideomycetes incertae sedis</taxon>
        <taxon>Eremomycetales</taxon>
        <taxon>Eremomycetaceae</taxon>
        <taxon>Eremomyces</taxon>
    </lineage>
</organism>
<dbReference type="OrthoDB" id="5409998at2759"/>
<evidence type="ECO:0000313" key="4">
    <source>
        <dbReference type="RefSeq" id="XP_033536751.1"/>
    </source>
</evidence>
<feature type="compositionally biased region" description="Acidic residues" evidence="1">
    <location>
        <begin position="314"/>
        <end position="327"/>
    </location>
</feature>
<dbReference type="Proteomes" id="UP000504638">
    <property type="component" value="Unplaced"/>
</dbReference>
<accession>A0A6G1GB35</accession>
<evidence type="ECO:0000313" key="3">
    <source>
        <dbReference type="Proteomes" id="UP000504638"/>
    </source>
</evidence>
<keyword evidence="3" id="KW-1185">Reference proteome</keyword>
<reference evidence="2 4" key="1">
    <citation type="submission" date="2020-01" db="EMBL/GenBank/DDBJ databases">
        <authorList>
            <consortium name="DOE Joint Genome Institute"/>
            <person name="Haridas S."/>
            <person name="Albert R."/>
            <person name="Binder M."/>
            <person name="Bloem J."/>
            <person name="Labutti K."/>
            <person name="Salamov A."/>
            <person name="Andreopoulos B."/>
            <person name="Baker S.E."/>
            <person name="Barry K."/>
            <person name="Bills G."/>
            <person name="Bluhm B.H."/>
            <person name="Cannon C."/>
            <person name="Castanera R."/>
            <person name="Culley D.E."/>
            <person name="Daum C."/>
            <person name="Ezra D."/>
            <person name="Gonzalez J.B."/>
            <person name="Henrissat B."/>
            <person name="Kuo A."/>
            <person name="Liang C."/>
            <person name="Lipzen A."/>
            <person name="Lutzoni F."/>
            <person name="Magnuson J."/>
            <person name="Mondo S."/>
            <person name="Nolan M."/>
            <person name="Ohm R."/>
            <person name="Pangilinan J."/>
            <person name="Park H.-J."/>
            <person name="Ramirez L."/>
            <person name="Alfaro M."/>
            <person name="Sun H."/>
            <person name="Tritt A."/>
            <person name="Yoshinaga Y."/>
            <person name="Zwiers L.-H."/>
            <person name="Turgeon B.G."/>
            <person name="Goodwin S.B."/>
            <person name="Spatafora J.W."/>
            <person name="Crous P.W."/>
            <person name="Grigoriev I.V."/>
        </authorList>
    </citation>
    <scope>NUCLEOTIDE SEQUENCE</scope>
    <source>
        <strain evidence="2 4">CBS 781.70</strain>
    </source>
</reference>
<reference evidence="4" key="2">
    <citation type="submission" date="2020-04" db="EMBL/GenBank/DDBJ databases">
        <authorList>
            <consortium name="NCBI Genome Project"/>
        </authorList>
    </citation>
    <scope>NUCLEOTIDE SEQUENCE</scope>
    <source>
        <strain evidence="4">CBS 781.70</strain>
    </source>
</reference>
<protein>
    <submittedName>
        <fullName evidence="2 4">Uncharacterized protein</fullName>
    </submittedName>
</protein>
<sequence length="327" mass="34564">MSMAMPPQPQVRAHPGPQQAQQPQPRQGNATRPPGDAQPTRAPQHPTERLQGMVNLMLVQTGRIFSDPSKRRGHGATVTRQQLMQIFPEAESNFHNALDELDADLQRSQAVLRRDLALARERRRKKEEEAQQLDRSAKANADVDAKVVKKEDVQMADAPPPASATTGEKKPDAVANVNGGADARNKAKVPAEMPTKTSPKGSSTSAIPKNPNPTTATTSAPTSAPSPSKAAFASIDFESIDSLFASHPGSPSAPLPAASPQPHIPPASPTGILDNPMPPATGEGNEDSVMGGQTLDDLFNSLDDLIGDSGTGEGDADGDVNFDFDFT</sequence>
<dbReference type="RefSeq" id="XP_033536751.1">
    <property type="nucleotide sequence ID" value="XM_033674667.1"/>
</dbReference>
<dbReference type="EMBL" id="ML975152">
    <property type="protein sequence ID" value="KAF1815120.1"/>
    <property type="molecule type" value="Genomic_DNA"/>
</dbReference>
<proteinExistence type="predicted"/>
<feature type="region of interest" description="Disordered" evidence="1">
    <location>
        <begin position="243"/>
        <end position="327"/>
    </location>
</feature>
<dbReference type="GeneID" id="54415237"/>
<feature type="compositionally biased region" description="Low complexity" evidence="1">
    <location>
        <begin position="12"/>
        <end position="28"/>
    </location>
</feature>
<evidence type="ECO:0000256" key="1">
    <source>
        <dbReference type="SAM" id="MobiDB-lite"/>
    </source>
</evidence>
<feature type="compositionally biased region" description="Pro residues" evidence="1">
    <location>
        <begin position="251"/>
        <end position="268"/>
    </location>
</feature>